<dbReference type="PRINTS" id="PR00161">
    <property type="entry name" value="NIHGNASECYTB"/>
</dbReference>
<evidence type="ECO:0000256" key="4">
    <source>
        <dbReference type="ARBA" id="ARBA00022475"/>
    </source>
</evidence>
<name>A0A1B4VB94_9GAMM</name>
<keyword evidence="6 12" id="KW-0812">Transmembrane</keyword>
<evidence type="ECO:0000256" key="2">
    <source>
        <dbReference type="ARBA" id="ARBA00008622"/>
    </source>
</evidence>
<evidence type="ECO:0000256" key="3">
    <source>
        <dbReference type="ARBA" id="ARBA00022448"/>
    </source>
</evidence>
<dbReference type="EMBL" id="AP014936">
    <property type="protein sequence ID" value="BAU49414.1"/>
    <property type="molecule type" value="Genomic_DNA"/>
</dbReference>
<dbReference type="InterPro" id="IPR011577">
    <property type="entry name" value="Cyt_b561_bac/Ni-Hgenase"/>
</dbReference>
<keyword evidence="5" id="KW-0349">Heme</keyword>
<dbReference type="InterPro" id="IPR016174">
    <property type="entry name" value="Di-haem_cyt_TM"/>
</dbReference>
<dbReference type="InterPro" id="IPR051542">
    <property type="entry name" value="Hydrogenase_cytochrome"/>
</dbReference>
<keyword evidence="8" id="KW-0249">Electron transport</keyword>
<dbReference type="GO" id="GO:0020037">
    <property type="term" value="F:heme binding"/>
    <property type="evidence" value="ECO:0007669"/>
    <property type="project" value="TreeGrafter"/>
</dbReference>
<evidence type="ECO:0000259" key="13">
    <source>
        <dbReference type="Pfam" id="PF01292"/>
    </source>
</evidence>
<dbReference type="SUPFAM" id="SSF81342">
    <property type="entry name" value="Transmembrane di-heme cytochromes"/>
    <property type="match status" value="1"/>
</dbReference>
<evidence type="ECO:0000256" key="9">
    <source>
        <dbReference type="ARBA" id="ARBA00022989"/>
    </source>
</evidence>
<protein>
    <submittedName>
        <fullName evidence="14">Thioredoxin reductase</fullName>
    </submittedName>
</protein>
<dbReference type="GO" id="GO:0005886">
    <property type="term" value="C:plasma membrane"/>
    <property type="evidence" value="ECO:0007669"/>
    <property type="project" value="UniProtKB-SubCell"/>
</dbReference>
<feature type="transmembrane region" description="Helical" evidence="12">
    <location>
        <begin position="171"/>
        <end position="194"/>
    </location>
</feature>
<gene>
    <name evidence="14" type="ORF">SVA_2866</name>
</gene>
<dbReference type="PANTHER" id="PTHR30485:SF1">
    <property type="entry name" value="CYTOCHROME YDHU-RELATED"/>
    <property type="match status" value="1"/>
</dbReference>
<evidence type="ECO:0000256" key="10">
    <source>
        <dbReference type="ARBA" id="ARBA00023004"/>
    </source>
</evidence>
<keyword evidence="3" id="KW-0813">Transport</keyword>
<dbReference type="GO" id="GO:0022904">
    <property type="term" value="P:respiratory electron transport chain"/>
    <property type="evidence" value="ECO:0007669"/>
    <property type="project" value="InterPro"/>
</dbReference>
<keyword evidence="4" id="KW-1003">Cell membrane</keyword>
<dbReference type="Gene3D" id="1.20.950.20">
    <property type="entry name" value="Transmembrane di-heme cytochromes, Chain C"/>
    <property type="match status" value="1"/>
</dbReference>
<evidence type="ECO:0000256" key="6">
    <source>
        <dbReference type="ARBA" id="ARBA00022692"/>
    </source>
</evidence>
<evidence type="ECO:0000256" key="5">
    <source>
        <dbReference type="ARBA" id="ARBA00022617"/>
    </source>
</evidence>
<evidence type="ECO:0000256" key="1">
    <source>
        <dbReference type="ARBA" id="ARBA00004651"/>
    </source>
</evidence>
<dbReference type="Proteomes" id="UP000218899">
    <property type="component" value="Chromosome"/>
</dbReference>
<sequence>MEDDFGHPPEPPGVVIHPLTVRVGHWINAIAIFVMILSGWRIYNASPLFPFRFPDNLTLGGWLAGALQWHFAAMWLLVINGFVYILYGIISGHYRRQFFPIPPRAVVDELGNLARGRLSHRLGTYNAVQKLAYVVVILLGVVLVLSGLAMWKPVQFQGLAALMGGYEGARLVHFFAMAGVVVFIVIHLTLVILVPRTLPPMFTGRAPRRATLSEGEPLT</sequence>
<dbReference type="KEGG" id="sva:SVA_2866"/>
<dbReference type="Pfam" id="PF01292">
    <property type="entry name" value="Ni_hydr_CYTB"/>
    <property type="match status" value="1"/>
</dbReference>
<feature type="domain" description="Cytochrome b561 bacterial/Ni-hydrogenase" evidence="13">
    <location>
        <begin position="17"/>
        <end position="204"/>
    </location>
</feature>
<evidence type="ECO:0000313" key="15">
    <source>
        <dbReference type="Proteomes" id="UP000218899"/>
    </source>
</evidence>
<evidence type="ECO:0000256" key="7">
    <source>
        <dbReference type="ARBA" id="ARBA00022723"/>
    </source>
</evidence>
<dbReference type="PANTHER" id="PTHR30485">
    <property type="entry name" value="NI/FE-HYDROGENASE 1 B-TYPE CYTOCHROME SUBUNIT"/>
    <property type="match status" value="1"/>
</dbReference>
<dbReference type="RefSeq" id="WP_096461820.1">
    <property type="nucleotide sequence ID" value="NZ_AP014936.1"/>
</dbReference>
<evidence type="ECO:0000256" key="12">
    <source>
        <dbReference type="SAM" id="Phobius"/>
    </source>
</evidence>
<keyword evidence="11 12" id="KW-0472">Membrane</keyword>
<evidence type="ECO:0000256" key="8">
    <source>
        <dbReference type="ARBA" id="ARBA00022982"/>
    </source>
</evidence>
<keyword evidence="9 12" id="KW-1133">Transmembrane helix</keyword>
<dbReference type="InterPro" id="IPR000516">
    <property type="entry name" value="Ni-dep_Hydgase_cyt-B"/>
</dbReference>
<dbReference type="OrthoDB" id="197262at2"/>
<dbReference type="AlphaFoldDB" id="A0A1B4VB94"/>
<evidence type="ECO:0000313" key="14">
    <source>
        <dbReference type="EMBL" id="BAU49414.1"/>
    </source>
</evidence>
<reference evidence="14 15" key="1">
    <citation type="submission" date="2015-08" db="EMBL/GenBank/DDBJ databases">
        <title>Complete genome sequence of Sulfurifustis variabilis.</title>
        <authorList>
            <person name="Miura A."/>
            <person name="Kojima H."/>
            <person name="Fukui M."/>
        </authorList>
    </citation>
    <scope>NUCLEOTIDE SEQUENCE [LARGE SCALE GENOMIC DNA]</scope>
    <source>
        <strain evidence="15">skN76</strain>
    </source>
</reference>
<proteinExistence type="inferred from homology"/>
<accession>A0A1B4VB94</accession>
<evidence type="ECO:0000256" key="11">
    <source>
        <dbReference type="ARBA" id="ARBA00023136"/>
    </source>
</evidence>
<feature type="transmembrane region" description="Helical" evidence="12">
    <location>
        <begin position="131"/>
        <end position="151"/>
    </location>
</feature>
<dbReference type="GO" id="GO:0005506">
    <property type="term" value="F:iron ion binding"/>
    <property type="evidence" value="ECO:0007669"/>
    <property type="project" value="InterPro"/>
</dbReference>
<keyword evidence="15" id="KW-1185">Reference proteome</keyword>
<comment type="subcellular location">
    <subcellularLocation>
        <location evidence="1">Cell membrane</location>
        <topology evidence="1">Multi-pass membrane protein</topology>
    </subcellularLocation>
</comment>
<comment type="similarity">
    <text evidence="2">Belongs to the HupC/HyaC/HydC family.</text>
</comment>
<feature type="transmembrane region" description="Helical" evidence="12">
    <location>
        <begin position="26"/>
        <end position="43"/>
    </location>
</feature>
<feature type="transmembrane region" description="Helical" evidence="12">
    <location>
        <begin position="63"/>
        <end position="87"/>
    </location>
</feature>
<keyword evidence="10" id="KW-0408">Iron</keyword>
<dbReference type="GO" id="GO:0009055">
    <property type="term" value="F:electron transfer activity"/>
    <property type="evidence" value="ECO:0007669"/>
    <property type="project" value="InterPro"/>
</dbReference>
<keyword evidence="7" id="KW-0479">Metal-binding</keyword>
<organism evidence="14 15">
    <name type="scientific">Sulfurifustis variabilis</name>
    <dbReference type="NCBI Taxonomy" id="1675686"/>
    <lineage>
        <taxon>Bacteria</taxon>
        <taxon>Pseudomonadati</taxon>
        <taxon>Pseudomonadota</taxon>
        <taxon>Gammaproteobacteria</taxon>
        <taxon>Acidiferrobacterales</taxon>
        <taxon>Acidiferrobacteraceae</taxon>
        <taxon>Sulfurifustis</taxon>
    </lineage>
</organism>